<dbReference type="Pfam" id="PF08281">
    <property type="entry name" value="Sigma70_r4_2"/>
    <property type="match status" value="1"/>
</dbReference>
<dbReference type="GO" id="GO:0003677">
    <property type="term" value="F:DNA binding"/>
    <property type="evidence" value="ECO:0007669"/>
    <property type="project" value="UniProtKB-KW"/>
</dbReference>
<dbReference type="PANTHER" id="PTHR30173:SF36">
    <property type="entry name" value="ECF RNA POLYMERASE SIGMA FACTOR SIGJ"/>
    <property type="match status" value="1"/>
</dbReference>
<feature type="domain" description="RNA polymerase sigma factor 70 region 4 type 2" evidence="8">
    <location>
        <begin position="115"/>
        <end position="163"/>
    </location>
</feature>
<protein>
    <submittedName>
        <fullName evidence="10">RNA polymerase sigma-70 factor (ECF subfamily)</fullName>
    </submittedName>
</protein>
<dbReference type="RefSeq" id="WP_068006912.1">
    <property type="nucleotide sequence ID" value="NZ_QQBC01000014.1"/>
</dbReference>
<dbReference type="Gene3D" id="1.10.1740.10">
    <property type="match status" value="1"/>
</dbReference>
<dbReference type="Gene3D" id="1.10.10.10">
    <property type="entry name" value="Winged helix-like DNA-binding domain superfamily/Winged helix DNA-binding domain"/>
    <property type="match status" value="1"/>
</dbReference>
<comment type="subunit">
    <text evidence="2">Interacts transiently with the RNA polymerase catalytic core formed by RpoA, RpoB, RpoC and RpoZ (2 alpha, 1 beta, 1 beta' and 1 omega subunit) to form the RNA polymerase holoenzyme that can initiate transcription.</text>
</comment>
<keyword evidence="5" id="KW-0238">DNA-binding</keyword>
<dbReference type="SUPFAM" id="SSF88659">
    <property type="entry name" value="Sigma3 and sigma4 domains of RNA polymerase sigma factors"/>
    <property type="match status" value="1"/>
</dbReference>
<dbReference type="InterPro" id="IPR036388">
    <property type="entry name" value="WH-like_DNA-bd_sf"/>
</dbReference>
<comment type="caution">
    <text evidence="10">The sequence shown here is derived from an EMBL/GenBank/DDBJ whole genome shotgun (WGS) entry which is preliminary data.</text>
</comment>
<feature type="domain" description="RNA polymerase sigma-70 region 2" evidence="7">
    <location>
        <begin position="9"/>
        <end position="73"/>
    </location>
</feature>
<dbReference type="GO" id="GO:0006352">
    <property type="term" value="P:DNA-templated transcription initiation"/>
    <property type="evidence" value="ECO:0007669"/>
    <property type="project" value="InterPro"/>
</dbReference>
<dbReference type="InterPro" id="IPR013249">
    <property type="entry name" value="RNA_pol_sigma70_r4_t2"/>
</dbReference>
<evidence type="ECO:0000259" key="7">
    <source>
        <dbReference type="Pfam" id="PF04542"/>
    </source>
</evidence>
<dbReference type="PANTHER" id="PTHR30173">
    <property type="entry name" value="SIGMA 19 FACTOR"/>
    <property type="match status" value="1"/>
</dbReference>
<evidence type="ECO:0000256" key="3">
    <source>
        <dbReference type="ARBA" id="ARBA00023015"/>
    </source>
</evidence>
<keyword evidence="11" id="KW-1185">Reference proteome</keyword>
<evidence type="ECO:0000256" key="2">
    <source>
        <dbReference type="ARBA" id="ARBA00011344"/>
    </source>
</evidence>
<keyword evidence="3" id="KW-0805">Transcription regulation</keyword>
<evidence type="ECO:0000313" key="10">
    <source>
        <dbReference type="EMBL" id="RDI61450.1"/>
    </source>
</evidence>
<proteinExistence type="inferred from homology"/>
<evidence type="ECO:0000256" key="6">
    <source>
        <dbReference type="ARBA" id="ARBA00023163"/>
    </source>
</evidence>
<dbReference type="Pfam" id="PF12680">
    <property type="entry name" value="SnoaL_2"/>
    <property type="match status" value="1"/>
</dbReference>
<accession>A0A370HT26</accession>
<dbReference type="EMBL" id="QQBC01000014">
    <property type="protein sequence ID" value="RDI61450.1"/>
    <property type="molecule type" value="Genomic_DNA"/>
</dbReference>
<name>A0A370HT26_9NOCA</name>
<dbReference type="InterPro" id="IPR052704">
    <property type="entry name" value="ECF_Sigma-70_Domain"/>
</dbReference>
<dbReference type="InterPro" id="IPR014284">
    <property type="entry name" value="RNA_pol_sigma-70_dom"/>
</dbReference>
<dbReference type="InterPro" id="IPR037401">
    <property type="entry name" value="SnoaL-like"/>
</dbReference>
<dbReference type="Proteomes" id="UP000254869">
    <property type="component" value="Unassembled WGS sequence"/>
</dbReference>
<evidence type="ECO:0000256" key="4">
    <source>
        <dbReference type="ARBA" id="ARBA00023082"/>
    </source>
</evidence>
<organism evidence="10 11">
    <name type="scientific">Nocardia pseudobrasiliensis</name>
    <dbReference type="NCBI Taxonomy" id="45979"/>
    <lineage>
        <taxon>Bacteria</taxon>
        <taxon>Bacillati</taxon>
        <taxon>Actinomycetota</taxon>
        <taxon>Actinomycetes</taxon>
        <taxon>Mycobacteriales</taxon>
        <taxon>Nocardiaceae</taxon>
        <taxon>Nocardia</taxon>
    </lineage>
</organism>
<feature type="domain" description="SnoaL-like" evidence="9">
    <location>
        <begin position="180"/>
        <end position="288"/>
    </location>
</feature>
<dbReference type="InterPro" id="IPR032710">
    <property type="entry name" value="NTF2-like_dom_sf"/>
</dbReference>
<dbReference type="Pfam" id="PF04542">
    <property type="entry name" value="Sigma70_r2"/>
    <property type="match status" value="1"/>
</dbReference>
<evidence type="ECO:0000313" key="11">
    <source>
        <dbReference type="Proteomes" id="UP000254869"/>
    </source>
</evidence>
<dbReference type="STRING" id="1210086.GCA_001613105_07062"/>
<reference evidence="10 11" key="1">
    <citation type="submission" date="2018-07" db="EMBL/GenBank/DDBJ databases">
        <title>Genomic Encyclopedia of Type Strains, Phase IV (KMG-IV): sequencing the most valuable type-strain genomes for metagenomic binning, comparative biology and taxonomic classification.</title>
        <authorList>
            <person name="Goeker M."/>
        </authorList>
    </citation>
    <scope>NUCLEOTIDE SEQUENCE [LARGE SCALE GENOMIC DNA]</scope>
    <source>
        <strain evidence="10 11">DSM 44290</strain>
    </source>
</reference>
<dbReference type="InterPro" id="IPR013324">
    <property type="entry name" value="RNA_pol_sigma_r3/r4-like"/>
</dbReference>
<dbReference type="InterPro" id="IPR007627">
    <property type="entry name" value="RNA_pol_sigma70_r2"/>
</dbReference>
<evidence type="ECO:0000256" key="5">
    <source>
        <dbReference type="ARBA" id="ARBA00023125"/>
    </source>
</evidence>
<evidence type="ECO:0000259" key="9">
    <source>
        <dbReference type="Pfam" id="PF12680"/>
    </source>
</evidence>
<evidence type="ECO:0000259" key="8">
    <source>
        <dbReference type="Pfam" id="PF08281"/>
    </source>
</evidence>
<dbReference type="SUPFAM" id="SSF88946">
    <property type="entry name" value="Sigma2 domain of RNA polymerase sigma factors"/>
    <property type="match status" value="1"/>
</dbReference>
<keyword evidence="6" id="KW-0804">Transcription</keyword>
<dbReference type="NCBIfam" id="NF007214">
    <property type="entry name" value="PRK09636.1"/>
    <property type="match status" value="1"/>
</dbReference>
<dbReference type="SUPFAM" id="SSF54427">
    <property type="entry name" value="NTF2-like"/>
    <property type="match status" value="1"/>
</dbReference>
<dbReference type="AlphaFoldDB" id="A0A370HT26"/>
<sequence length="313" mass="34094">MVAALLADLFESHRAHLFAVAYRLTGSVTDAEDAVQESWLRLITARQFEIEDMRAWLTTVVSRICLDHLRSAATRRESYVGQWLPEFVVTGTTPSSTPDPLESVVRGQDFRLAALVVLDTLTPPQRVAFVLHDGFGVPFDEIADILDISADAARQLAVRARKAVAHTPEPATDADHDLAVRRLLAAMAAGDLQAVVAALHPDATYTADSNGTTSAALQLLRGAAKIARFTVSLLRRYRVDFSENGSGEYEFVNVNGQLGVLLHERAPHDGVPGSPPRVIAFSVRDGLIGAAYEMVNPVKLRRGLRVPHDGLLY</sequence>
<keyword evidence="4" id="KW-0731">Sigma factor</keyword>
<dbReference type="Gene3D" id="3.10.450.50">
    <property type="match status" value="1"/>
</dbReference>
<evidence type="ECO:0000256" key="1">
    <source>
        <dbReference type="ARBA" id="ARBA00010641"/>
    </source>
</evidence>
<dbReference type="NCBIfam" id="TIGR02937">
    <property type="entry name" value="sigma70-ECF"/>
    <property type="match status" value="1"/>
</dbReference>
<dbReference type="GO" id="GO:0016987">
    <property type="term" value="F:sigma factor activity"/>
    <property type="evidence" value="ECO:0007669"/>
    <property type="project" value="UniProtKB-KW"/>
</dbReference>
<gene>
    <name evidence="10" type="ORF">DFR76_114176</name>
</gene>
<dbReference type="InterPro" id="IPR013325">
    <property type="entry name" value="RNA_pol_sigma_r2"/>
</dbReference>
<comment type="similarity">
    <text evidence="1">Belongs to the sigma-70 factor family. ECF subfamily.</text>
</comment>